<evidence type="ECO:0000256" key="5">
    <source>
        <dbReference type="SAM" id="MobiDB-lite"/>
    </source>
</evidence>
<dbReference type="STRING" id="312017.I7LX21"/>
<dbReference type="RefSeq" id="XP_001023531.2">
    <property type="nucleotide sequence ID" value="XM_001023531.2"/>
</dbReference>
<keyword evidence="3 6" id="KW-1133">Transmembrane helix</keyword>
<comment type="subcellular location">
    <subcellularLocation>
        <location evidence="1">Membrane</location>
        <topology evidence="1">Multi-pass membrane protein</topology>
    </subcellularLocation>
</comment>
<dbReference type="HOGENOM" id="CLU_570507_0_0_1"/>
<dbReference type="FunCoup" id="I7LX21">
    <property type="interactions" value="2"/>
</dbReference>
<feature type="compositionally biased region" description="Polar residues" evidence="5">
    <location>
        <begin position="13"/>
        <end position="22"/>
    </location>
</feature>
<evidence type="ECO:0000259" key="7">
    <source>
        <dbReference type="Pfam" id="PF01490"/>
    </source>
</evidence>
<gene>
    <name evidence="8" type="ORF">TTHERM_00537210</name>
</gene>
<dbReference type="GeneID" id="7842675"/>
<feature type="transmembrane region" description="Helical" evidence="6">
    <location>
        <begin position="77"/>
        <end position="102"/>
    </location>
</feature>
<feature type="transmembrane region" description="Helical" evidence="6">
    <location>
        <begin position="141"/>
        <end position="162"/>
    </location>
</feature>
<keyword evidence="9" id="KW-1185">Reference proteome</keyword>
<dbReference type="AlphaFoldDB" id="I7LX21"/>
<evidence type="ECO:0000256" key="3">
    <source>
        <dbReference type="ARBA" id="ARBA00022989"/>
    </source>
</evidence>
<keyword evidence="2 6" id="KW-0812">Transmembrane</keyword>
<evidence type="ECO:0000256" key="1">
    <source>
        <dbReference type="ARBA" id="ARBA00004141"/>
    </source>
</evidence>
<feature type="transmembrane region" description="Helical" evidence="6">
    <location>
        <begin position="317"/>
        <end position="338"/>
    </location>
</feature>
<keyword evidence="4 6" id="KW-0472">Membrane</keyword>
<evidence type="ECO:0000256" key="6">
    <source>
        <dbReference type="SAM" id="Phobius"/>
    </source>
</evidence>
<dbReference type="PANTHER" id="PTHR22950">
    <property type="entry name" value="AMINO ACID TRANSPORTER"/>
    <property type="match status" value="1"/>
</dbReference>
<name>I7LX21_TETTS</name>
<evidence type="ECO:0000313" key="9">
    <source>
        <dbReference type="Proteomes" id="UP000009168"/>
    </source>
</evidence>
<dbReference type="InterPro" id="IPR013057">
    <property type="entry name" value="AA_transpt_TM"/>
</dbReference>
<dbReference type="EMBL" id="GG662495">
    <property type="protein sequence ID" value="EAS03286.2"/>
    <property type="molecule type" value="Genomic_DNA"/>
</dbReference>
<dbReference type="PANTHER" id="PTHR22950:SF666">
    <property type="entry name" value="VACUOLAR AMINO ACID TRANSPORTER 4"/>
    <property type="match status" value="1"/>
</dbReference>
<dbReference type="Proteomes" id="UP000009168">
    <property type="component" value="Unassembled WGS sequence"/>
</dbReference>
<dbReference type="KEGG" id="tet:TTHERM_00537210"/>
<organism evidence="8 9">
    <name type="scientific">Tetrahymena thermophila (strain SB210)</name>
    <dbReference type="NCBI Taxonomy" id="312017"/>
    <lineage>
        <taxon>Eukaryota</taxon>
        <taxon>Sar</taxon>
        <taxon>Alveolata</taxon>
        <taxon>Ciliophora</taxon>
        <taxon>Intramacronucleata</taxon>
        <taxon>Oligohymenophorea</taxon>
        <taxon>Hymenostomatida</taxon>
        <taxon>Tetrahymenina</taxon>
        <taxon>Tetrahymenidae</taxon>
        <taxon>Tetrahymena</taxon>
    </lineage>
</organism>
<feature type="transmembrane region" description="Helical" evidence="6">
    <location>
        <begin position="464"/>
        <end position="491"/>
    </location>
</feature>
<evidence type="ECO:0000313" key="8">
    <source>
        <dbReference type="EMBL" id="EAS03286.2"/>
    </source>
</evidence>
<accession>I7LX21</accession>
<sequence>MIEIQPENKERNSPPQSLPSQNLNTEAQNLCLKEDVKSITKVEDIMTQEKRKGASVLNATANIVKSGLGTGILFMPYGFMTCGVVLSTLFMIITGIICYYCWSILGRIIRQKEAEGGNQGAYKDLTLERVAGLIFGDKIRVLLEVITLIFIYGTCIGYTIFIQQSISELISNEIIIQVIVFAIYFPLSLFKRIQNLGIFSYLALTSFIFTITVIIIKSCYQIQNSPPVDFVVKIFDIQTLPLYFGVFAFAYDINGVITEVHASMEDKTKFDIVLRRYLIFSCSLAILIGMLGCFAFGNETNAVIFKSLGSMKGLGDALSCLYSFSLVASILLYGFPIVNCLDGLINKYIMKKSKEDKVNIIFMIFTRCLFFLSISFFGIYIQQITNVFNILGCVFSVVLIFIVPMLMFEKQRRLKERYVNQLSNAVQINITPEIKEEKQEKTPEAPTITENHFSLSENMSKQKFYFITSINYLVMIFGVTGGVSGLVSTIIDIQSQYS</sequence>
<evidence type="ECO:0000256" key="4">
    <source>
        <dbReference type="ARBA" id="ARBA00023136"/>
    </source>
</evidence>
<dbReference type="InParanoid" id="I7LX21"/>
<evidence type="ECO:0000256" key="2">
    <source>
        <dbReference type="ARBA" id="ARBA00022692"/>
    </source>
</evidence>
<feature type="domain" description="Amino acid transporter transmembrane" evidence="7">
    <location>
        <begin position="53"/>
        <end position="419"/>
    </location>
</feature>
<feature type="transmembrane region" description="Helical" evidence="6">
    <location>
        <begin position="174"/>
        <end position="191"/>
    </location>
</feature>
<feature type="transmembrane region" description="Helical" evidence="6">
    <location>
        <begin position="240"/>
        <end position="257"/>
    </location>
</feature>
<dbReference type="GO" id="GO:0016020">
    <property type="term" value="C:membrane"/>
    <property type="evidence" value="ECO:0007669"/>
    <property type="project" value="UniProtKB-SubCell"/>
</dbReference>
<feature type="region of interest" description="Disordered" evidence="5">
    <location>
        <begin position="1"/>
        <end position="22"/>
    </location>
</feature>
<feature type="compositionally biased region" description="Basic and acidic residues" evidence="5">
    <location>
        <begin position="1"/>
        <end position="12"/>
    </location>
</feature>
<dbReference type="eggNOG" id="KOG1304">
    <property type="taxonomic scope" value="Eukaryota"/>
</dbReference>
<dbReference type="OrthoDB" id="339469at2759"/>
<reference evidence="9" key="1">
    <citation type="journal article" date="2006" name="PLoS Biol.">
        <title>Macronuclear genome sequence of the ciliate Tetrahymena thermophila, a model eukaryote.</title>
        <authorList>
            <person name="Eisen J.A."/>
            <person name="Coyne R.S."/>
            <person name="Wu M."/>
            <person name="Wu D."/>
            <person name="Thiagarajan M."/>
            <person name="Wortman J.R."/>
            <person name="Badger J.H."/>
            <person name="Ren Q."/>
            <person name="Amedeo P."/>
            <person name="Jones K.M."/>
            <person name="Tallon L.J."/>
            <person name="Delcher A.L."/>
            <person name="Salzberg S.L."/>
            <person name="Silva J.C."/>
            <person name="Haas B.J."/>
            <person name="Majoros W.H."/>
            <person name="Farzad M."/>
            <person name="Carlton J.M."/>
            <person name="Smith R.K. Jr."/>
            <person name="Garg J."/>
            <person name="Pearlman R.E."/>
            <person name="Karrer K.M."/>
            <person name="Sun L."/>
            <person name="Manning G."/>
            <person name="Elde N.C."/>
            <person name="Turkewitz A.P."/>
            <person name="Asai D.J."/>
            <person name="Wilkes D.E."/>
            <person name="Wang Y."/>
            <person name="Cai H."/>
            <person name="Collins K."/>
            <person name="Stewart B.A."/>
            <person name="Lee S.R."/>
            <person name="Wilamowska K."/>
            <person name="Weinberg Z."/>
            <person name="Ruzzo W.L."/>
            <person name="Wloga D."/>
            <person name="Gaertig J."/>
            <person name="Frankel J."/>
            <person name="Tsao C.-C."/>
            <person name="Gorovsky M.A."/>
            <person name="Keeling P.J."/>
            <person name="Waller R.F."/>
            <person name="Patron N.J."/>
            <person name="Cherry J.M."/>
            <person name="Stover N.A."/>
            <person name="Krieger C.J."/>
            <person name="del Toro C."/>
            <person name="Ryder H.F."/>
            <person name="Williamson S.C."/>
            <person name="Barbeau R.A."/>
            <person name="Hamilton E.P."/>
            <person name="Orias E."/>
        </authorList>
    </citation>
    <scope>NUCLEOTIDE SEQUENCE [LARGE SCALE GENOMIC DNA]</scope>
    <source>
        <strain evidence="9">SB210</strain>
    </source>
</reference>
<dbReference type="OMA" id="NGCAQKY"/>
<feature type="transmembrane region" description="Helical" evidence="6">
    <location>
        <begin position="198"/>
        <end position="220"/>
    </location>
</feature>
<feature type="transmembrane region" description="Helical" evidence="6">
    <location>
        <begin position="358"/>
        <end position="381"/>
    </location>
</feature>
<feature type="transmembrane region" description="Helical" evidence="6">
    <location>
        <begin position="277"/>
        <end position="297"/>
    </location>
</feature>
<proteinExistence type="predicted"/>
<dbReference type="GO" id="GO:0015179">
    <property type="term" value="F:L-amino acid transmembrane transporter activity"/>
    <property type="evidence" value="ECO:0007669"/>
    <property type="project" value="TreeGrafter"/>
</dbReference>
<protein>
    <submittedName>
        <fullName evidence="8">Transmembrane amino acid transporter protein</fullName>
    </submittedName>
</protein>
<feature type="transmembrane region" description="Helical" evidence="6">
    <location>
        <begin position="387"/>
        <end position="408"/>
    </location>
</feature>
<dbReference type="Pfam" id="PF01490">
    <property type="entry name" value="Aa_trans"/>
    <property type="match status" value="1"/>
</dbReference>